<evidence type="ECO:0000313" key="2">
    <source>
        <dbReference type="Proteomes" id="UP000800096"/>
    </source>
</evidence>
<protein>
    <submittedName>
        <fullName evidence="1">Uncharacterized protein</fullName>
    </submittedName>
</protein>
<proteinExistence type="predicted"/>
<keyword evidence="2" id="KW-1185">Reference proteome</keyword>
<reference evidence="1" key="1">
    <citation type="journal article" date="2020" name="Stud. Mycol.">
        <title>101 Dothideomycetes genomes: a test case for predicting lifestyles and emergence of pathogens.</title>
        <authorList>
            <person name="Haridas S."/>
            <person name="Albert R."/>
            <person name="Binder M."/>
            <person name="Bloem J."/>
            <person name="Labutti K."/>
            <person name="Salamov A."/>
            <person name="Andreopoulos B."/>
            <person name="Baker S."/>
            <person name="Barry K."/>
            <person name="Bills G."/>
            <person name="Bluhm B."/>
            <person name="Cannon C."/>
            <person name="Castanera R."/>
            <person name="Culley D."/>
            <person name="Daum C."/>
            <person name="Ezra D."/>
            <person name="Gonzalez J."/>
            <person name="Henrissat B."/>
            <person name="Kuo A."/>
            <person name="Liang C."/>
            <person name="Lipzen A."/>
            <person name="Lutzoni F."/>
            <person name="Magnuson J."/>
            <person name="Mondo S."/>
            <person name="Nolan M."/>
            <person name="Ohm R."/>
            <person name="Pangilinan J."/>
            <person name="Park H.-J."/>
            <person name="Ramirez L."/>
            <person name="Alfaro M."/>
            <person name="Sun H."/>
            <person name="Tritt A."/>
            <person name="Yoshinaga Y."/>
            <person name="Zwiers L.-H."/>
            <person name="Turgeon B."/>
            <person name="Goodwin S."/>
            <person name="Spatafora J."/>
            <person name="Crous P."/>
            <person name="Grigoriev I."/>
        </authorList>
    </citation>
    <scope>NUCLEOTIDE SEQUENCE</scope>
    <source>
        <strain evidence="1">HMLAC05119</strain>
    </source>
</reference>
<accession>A0A6A5QH28</accession>
<dbReference type="AlphaFoldDB" id="A0A6A5QH28"/>
<gene>
    <name evidence="1" type="ORF">BDU57DRAFT_540699</name>
</gene>
<evidence type="ECO:0000313" key="1">
    <source>
        <dbReference type="EMBL" id="KAF1914823.1"/>
    </source>
</evidence>
<dbReference type="Proteomes" id="UP000800096">
    <property type="component" value="Unassembled WGS sequence"/>
</dbReference>
<name>A0A6A5QH28_AMPQU</name>
<sequence length="299" mass="34231">MSRTTIPFDFFGLGRELRNQIYHETWLSTPNLELYRRSDSEPRIRANYTVTNAYEAVRETHSRGLPAWLLTNKAMMAEGLEQFCCHGTVSLWTMEGRNKLLNIFDAADRLDAQEAELTFELAPSTTYFERTVLSRLLSPTLARRVLLWLREGRFSGPVATQFFSVGEAERNLCAALLRTARSSPDLDLKVMLPAFLYHKDIECVADLSGLVGAIAGVVGRLVRLEMRLSLHFVTTGESRLDYAPVLAELERFEEVVLKGMRRESIKIEEVYPDYSFVWHRQDFSVVWVRQAGKEDLRSG</sequence>
<dbReference type="OrthoDB" id="3799620at2759"/>
<organism evidence="1 2">
    <name type="scientific">Ampelomyces quisqualis</name>
    <name type="common">Powdery mildew agent</name>
    <dbReference type="NCBI Taxonomy" id="50730"/>
    <lineage>
        <taxon>Eukaryota</taxon>
        <taxon>Fungi</taxon>
        <taxon>Dikarya</taxon>
        <taxon>Ascomycota</taxon>
        <taxon>Pezizomycotina</taxon>
        <taxon>Dothideomycetes</taxon>
        <taxon>Pleosporomycetidae</taxon>
        <taxon>Pleosporales</taxon>
        <taxon>Pleosporineae</taxon>
        <taxon>Phaeosphaeriaceae</taxon>
        <taxon>Ampelomyces</taxon>
    </lineage>
</organism>
<dbReference type="EMBL" id="ML979137">
    <property type="protein sequence ID" value="KAF1914823.1"/>
    <property type="molecule type" value="Genomic_DNA"/>
</dbReference>